<name>A0A1I5EZT1_9FIRM</name>
<feature type="domain" description="Shikimate dehydrogenase substrate binding N-terminal" evidence="3">
    <location>
        <begin position="5"/>
        <end position="79"/>
    </location>
</feature>
<organism evidence="4 5">
    <name type="scientific">Anaerocolumna aminovalerica</name>
    <dbReference type="NCBI Taxonomy" id="1527"/>
    <lineage>
        <taxon>Bacteria</taxon>
        <taxon>Bacillati</taxon>
        <taxon>Bacillota</taxon>
        <taxon>Clostridia</taxon>
        <taxon>Lachnospirales</taxon>
        <taxon>Lachnospiraceae</taxon>
        <taxon>Anaerocolumna</taxon>
    </lineage>
</organism>
<proteinExistence type="predicted"/>
<evidence type="ECO:0000313" key="5">
    <source>
        <dbReference type="Proteomes" id="UP000198806"/>
    </source>
</evidence>
<gene>
    <name evidence="4" type="ORF">SAMN04489757_11194</name>
</gene>
<dbReference type="PANTHER" id="PTHR21089:SF1">
    <property type="entry name" value="BIFUNCTIONAL 3-DEHYDROQUINATE DEHYDRATASE_SHIKIMATE DEHYDROGENASE, CHLOROPLASTIC"/>
    <property type="match status" value="1"/>
</dbReference>
<evidence type="ECO:0000256" key="1">
    <source>
        <dbReference type="ARBA" id="ARBA00004871"/>
    </source>
</evidence>
<dbReference type="RefSeq" id="WP_091686028.1">
    <property type="nucleotide sequence ID" value="NZ_BAABFM010000085.1"/>
</dbReference>
<evidence type="ECO:0000256" key="2">
    <source>
        <dbReference type="ARBA" id="ARBA00023141"/>
    </source>
</evidence>
<dbReference type="Pfam" id="PF08501">
    <property type="entry name" value="Shikimate_dh_N"/>
    <property type="match status" value="1"/>
</dbReference>
<sequence length="256" mass="28999">MEYGLIGEKLGHSYSKIIHEKLADYKYDLTPLTKEEFPLFMEKREFKAINVTIPYKEKVIPYLDEMDNNAKQIGAVNTVVNTNGKLVGHNTDFSGFLYMIQNNGVEIKDKKVLVLGNGGASKAVFAVLKFLEAKEIILVGRTLRENTITFQECYEKHTHGQVIVNATPVGMYPDIDETPIDLNKFTKCEAVLDLIYNPLKTKLLHQAEELGMNAVNGLEMLVAQAKYAVEFFLGNKIEDIRIKEVTDEIYSEILSR</sequence>
<dbReference type="PANTHER" id="PTHR21089">
    <property type="entry name" value="SHIKIMATE DEHYDROGENASE"/>
    <property type="match status" value="1"/>
</dbReference>
<dbReference type="Gene3D" id="3.40.50.10860">
    <property type="entry name" value="Leucine Dehydrogenase, chain A, domain 1"/>
    <property type="match status" value="1"/>
</dbReference>
<dbReference type="AlphaFoldDB" id="A0A1I5EZT1"/>
<dbReference type="InterPro" id="IPR022893">
    <property type="entry name" value="Shikimate_DH_fam"/>
</dbReference>
<dbReference type="OrthoDB" id="9792692at2"/>
<keyword evidence="2" id="KW-0057">Aromatic amino acid biosynthesis</keyword>
<dbReference type="EMBL" id="FOWD01000011">
    <property type="protein sequence ID" value="SFO16896.1"/>
    <property type="molecule type" value="Genomic_DNA"/>
</dbReference>
<dbReference type="GO" id="GO:0005829">
    <property type="term" value="C:cytosol"/>
    <property type="evidence" value="ECO:0007669"/>
    <property type="project" value="TreeGrafter"/>
</dbReference>
<dbReference type="Gene3D" id="3.40.50.720">
    <property type="entry name" value="NAD(P)-binding Rossmann-like Domain"/>
    <property type="match status" value="1"/>
</dbReference>
<dbReference type="SUPFAM" id="SSF53223">
    <property type="entry name" value="Aminoacid dehydrogenase-like, N-terminal domain"/>
    <property type="match status" value="1"/>
</dbReference>
<evidence type="ECO:0000259" key="3">
    <source>
        <dbReference type="Pfam" id="PF08501"/>
    </source>
</evidence>
<evidence type="ECO:0000313" key="4">
    <source>
        <dbReference type="EMBL" id="SFO16896.1"/>
    </source>
</evidence>
<keyword evidence="5" id="KW-1185">Reference proteome</keyword>
<dbReference type="GO" id="GO:0004764">
    <property type="term" value="F:shikimate 3-dehydrogenase (NADP+) activity"/>
    <property type="evidence" value="ECO:0007669"/>
    <property type="project" value="InterPro"/>
</dbReference>
<keyword evidence="2" id="KW-0028">Amino-acid biosynthesis</keyword>
<dbReference type="GO" id="GO:0019632">
    <property type="term" value="P:shikimate metabolic process"/>
    <property type="evidence" value="ECO:0007669"/>
    <property type="project" value="TreeGrafter"/>
</dbReference>
<dbReference type="GO" id="GO:0009073">
    <property type="term" value="P:aromatic amino acid family biosynthetic process"/>
    <property type="evidence" value="ECO:0007669"/>
    <property type="project" value="UniProtKB-KW"/>
</dbReference>
<dbReference type="InterPro" id="IPR036291">
    <property type="entry name" value="NAD(P)-bd_dom_sf"/>
</dbReference>
<comment type="pathway">
    <text evidence="1">Metabolic intermediate biosynthesis; chorismate biosynthesis; chorismate from D-erythrose 4-phosphate and phosphoenolpyruvate: step 4/7.</text>
</comment>
<accession>A0A1I5EZT1</accession>
<reference evidence="4 5" key="1">
    <citation type="submission" date="2016-10" db="EMBL/GenBank/DDBJ databases">
        <authorList>
            <person name="de Groot N.N."/>
        </authorList>
    </citation>
    <scope>NUCLEOTIDE SEQUENCE [LARGE SCALE GENOMIC DNA]</scope>
    <source>
        <strain evidence="4 5">DSM 1283</strain>
    </source>
</reference>
<dbReference type="InterPro" id="IPR013708">
    <property type="entry name" value="Shikimate_DH-bd_N"/>
</dbReference>
<protein>
    <submittedName>
        <fullName evidence="4">Shikimate dehydrogenase</fullName>
    </submittedName>
</protein>
<dbReference type="STRING" id="1527.SAMN04489757_11194"/>
<dbReference type="GO" id="GO:0050661">
    <property type="term" value="F:NADP binding"/>
    <property type="evidence" value="ECO:0007669"/>
    <property type="project" value="TreeGrafter"/>
</dbReference>
<dbReference type="CDD" id="cd01065">
    <property type="entry name" value="NAD_bind_Shikimate_DH"/>
    <property type="match status" value="1"/>
</dbReference>
<dbReference type="InterPro" id="IPR046346">
    <property type="entry name" value="Aminoacid_DH-like_N_sf"/>
</dbReference>
<dbReference type="SUPFAM" id="SSF51735">
    <property type="entry name" value="NAD(P)-binding Rossmann-fold domains"/>
    <property type="match status" value="1"/>
</dbReference>
<dbReference type="Proteomes" id="UP000198806">
    <property type="component" value="Unassembled WGS sequence"/>
</dbReference>
<dbReference type="GO" id="GO:0009423">
    <property type="term" value="P:chorismate biosynthetic process"/>
    <property type="evidence" value="ECO:0007669"/>
    <property type="project" value="TreeGrafter"/>
</dbReference>